<dbReference type="EMBL" id="QJNS01000442">
    <property type="protein sequence ID" value="RYO77658.1"/>
    <property type="molecule type" value="Genomic_DNA"/>
</dbReference>
<comment type="caution">
    <text evidence="3">The sequence shown here is derived from an EMBL/GenBank/DDBJ whole genome shotgun (WGS) entry which is preliminary data.</text>
</comment>
<organism evidence="3 4">
    <name type="scientific">Monosporascus cannonballus</name>
    <dbReference type="NCBI Taxonomy" id="155416"/>
    <lineage>
        <taxon>Eukaryota</taxon>
        <taxon>Fungi</taxon>
        <taxon>Dikarya</taxon>
        <taxon>Ascomycota</taxon>
        <taxon>Pezizomycotina</taxon>
        <taxon>Sordariomycetes</taxon>
        <taxon>Xylariomycetidae</taxon>
        <taxon>Xylariales</taxon>
        <taxon>Xylariales incertae sedis</taxon>
        <taxon>Monosporascus</taxon>
    </lineage>
</organism>
<evidence type="ECO:0000313" key="3">
    <source>
        <dbReference type="EMBL" id="RYO77658.1"/>
    </source>
</evidence>
<accession>A0ABY0GXH4</accession>
<evidence type="ECO:0008006" key="5">
    <source>
        <dbReference type="Google" id="ProtNLM"/>
    </source>
</evidence>
<sequence>MADDTRMDIDHAEEAGNTADAPPLPEEFGAGPTAAASQQEQQGIINNLEVDLSRADDDSALGSEVSSLTTSMRSQDIEFRYEHGRRYQASNAMYHLPNDIQEMDRLELQHLVWLEITGGRLYLAPLDQINITHALDVGTGTGNWAIEFASQHPQVKVLGTDLSPIQPDYVPTNCDFVIDDATQEWSFHQRFDYIHSRALTMGIADWDKFVDQAYNYLQPGGFLELQGLDDSVKEGSALWTWGRKIQVVCETLGIDVAASLKHDDRMRQRGFQKVNVRRLLCPLGPWAKGQRQKRLGWMARKDLYEGIDGISKKLFLMAGDSEEEVDAFIARCKEEVMDPTIHVCMPLDVIWGQRPSNS</sequence>
<dbReference type="Gene3D" id="3.40.50.150">
    <property type="entry name" value="Vaccinia Virus protein VP39"/>
    <property type="match status" value="1"/>
</dbReference>
<comment type="similarity">
    <text evidence="1">Belongs to the methyltransferase superfamily. LaeA methyltransferase family.</text>
</comment>
<dbReference type="PANTHER" id="PTHR43591:SF24">
    <property type="entry name" value="2-METHOXY-6-POLYPRENYL-1,4-BENZOQUINOL METHYLASE, MITOCHONDRIAL"/>
    <property type="match status" value="1"/>
</dbReference>
<gene>
    <name evidence="3" type="ORF">DL762_009120</name>
</gene>
<dbReference type="Pfam" id="PF13489">
    <property type="entry name" value="Methyltransf_23"/>
    <property type="match status" value="1"/>
</dbReference>
<dbReference type="SUPFAM" id="SSF53335">
    <property type="entry name" value="S-adenosyl-L-methionine-dependent methyltransferases"/>
    <property type="match status" value="1"/>
</dbReference>
<dbReference type="PANTHER" id="PTHR43591">
    <property type="entry name" value="METHYLTRANSFERASE"/>
    <property type="match status" value="1"/>
</dbReference>
<keyword evidence="4" id="KW-1185">Reference proteome</keyword>
<dbReference type="InterPro" id="IPR029063">
    <property type="entry name" value="SAM-dependent_MTases_sf"/>
</dbReference>
<feature type="region of interest" description="Disordered" evidence="2">
    <location>
        <begin position="1"/>
        <end position="39"/>
    </location>
</feature>
<evidence type="ECO:0000313" key="4">
    <source>
        <dbReference type="Proteomes" id="UP000294003"/>
    </source>
</evidence>
<name>A0ABY0GXH4_9PEZI</name>
<feature type="compositionally biased region" description="Basic and acidic residues" evidence="2">
    <location>
        <begin position="1"/>
        <end position="14"/>
    </location>
</feature>
<evidence type="ECO:0000256" key="2">
    <source>
        <dbReference type="SAM" id="MobiDB-lite"/>
    </source>
</evidence>
<proteinExistence type="inferred from homology"/>
<dbReference type="CDD" id="cd02440">
    <property type="entry name" value="AdoMet_MTases"/>
    <property type="match status" value="1"/>
</dbReference>
<reference evidence="3 4" key="1">
    <citation type="submission" date="2018-06" db="EMBL/GenBank/DDBJ databases">
        <title>Complete Genomes of Monosporascus.</title>
        <authorList>
            <person name="Robinson A.J."/>
            <person name="Natvig D.O."/>
        </authorList>
    </citation>
    <scope>NUCLEOTIDE SEQUENCE [LARGE SCALE GENOMIC DNA]</scope>
    <source>
        <strain evidence="3 4">CBS 609.92</strain>
    </source>
</reference>
<protein>
    <recommendedName>
        <fullName evidence="5">Methyltransferase domain-containing protein</fullName>
    </recommendedName>
</protein>
<dbReference type="Proteomes" id="UP000294003">
    <property type="component" value="Unassembled WGS sequence"/>
</dbReference>
<evidence type="ECO:0000256" key="1">
    <source>
        <dbReference type="ARBA" id="ARBA00038158"/>
    </source>
</evidence>